<protein>
    <submittedName>
        <fullName evidence="1">Histone deacetylase</fullName>
    </submittedName>
</protein>
<dbReference type="AlphaFoldDB" id="A0A2J6X6B0"/>
<dbReference type="EMBL" id="PNIQ01000466">
    <property type="protein sequence ID" value="PMP82232.1"/>
    <property type="molecule type" value="Genomic_DNA"/>
</dbReference>
<gene>
    <name evidence="1" type="ORF">C0184_07100</name>
</gene>
<dbReference type="InterPro" id="IPR023696">
    <property type="entry name" value="Ureohydrolase_dom_sf"/>
</dbReference>
<proteinExistence type="predicted"/>
<feature type="non-terminal residue" evidence="1">
    <location>
        <position position="91"/>
    </location>
</feature>
<name>A0A2J6X6B0_9CHLR</name>
<dbReference type="Proteomes" id="UP000243376">
    <property type="component" value="Unassembled WGS sequence"/>
</dbReference>
<sequence length="91" mass="10631">MRVFYSDTFVLPLPPGHRFPMEKYALLRERVIADNIVPFDRLHVPEPASVDELVRVHTPAYIERVMTGRLTGAEIRRIGFPWSPQMVERSR</sequence>
<reference evidence="1 2" key="1">
    <citation type="submission" date="2018-01" db="EMBL/GenBank/DDBJ databases">
        <title>Metagenomic assembled genomes from two thermal pools in the Uzon Caldera, Kamchatka, Russia.</title>
        <authorList>
            <person name="Wilkins L."/>
            <person name="Ettinger C."/>
        </authorList>
    </citation>
    <scope>NUCLEOTIDE SEQUENCE [LARGE SCALE GENOMIC DNA]</scope>
    <source>
        <strain evidence="1">ZAV-02</strain>
    </source>
</reference>
<accession>A0A2J6X6B0</accession>
<comment type="caution">
    <text evidence="1">The sequence shown here is derived from an EMBL/GenBank/DDBJ whole genome shotgun (WGS) entry which is preliminary data.</text>
</comment>
<evidence type="ECO:0000313" key="1">
    <source>
        <dbReference type="EMBL" id="PMP82232.1"/>
    </source>
</evidence>
<organism evidence="1 2">
    <name type="scientific">Chloroflexus aggregans</name>
    <dbReference type="NCBI Taxonomy" id="152260"/>
    <lineage>
        <taxon>Bacteria</taxon>
        <taxon>Bacillati</taxon>
        <taxon>Chloroflexota</taxon>
        <taxon>Chloroflexia</taxon>
        <taxon>Chloroflexales</taxon>
        <taxon>Chloroflexineae</taxon>
        <taxon>Chloroflexaceae</taxon>
        <taxon>Chloroflexus</taxon>
    </lineage>
</organism>
<evidence type="ECO:0000313" key="2">
    <source>
        <dbReference type="Proteomes" id="UP000243376"/>
    </source>
</evidence>
<dbReference type="SUPFAM" id="SSF52768">
    <property type="entry name" value="Arginase/deacetylase"/>
    <property type="match status" value="1"/>
</dbReference>